<comment type="caution">
    <text evidence="3">The sequence shown here is derived from an EMBL/GenBank/DDBJ whole genome shotgun (WGS) entry which is preliminary data.</text>
</comment>
<feature type="signal peptide" evidence="1">
    <location>
        <begin position="1"/>
        <end position="20"/>
    </location>
</feature>
<dbReference type="RefSeq" id="WP_066248957.1">
    <property type="nucleotide sequence ID" value="NZ_VSKL01000001.1"/>
</dbReference>
<name>A0A5D0R3B6_9FLAO</name>
<evidence type="ECO:0000259" key="2">
    <source>
        <dbReference type="Pfam" id="PF20448"/>
    </source>
</evidence>
<dbReference type="OrthoDB" id="1261237at2"/>
<dbReference type="EMBL" id="VSKL01000001">
    <property type="protein sequence ID" value="TYB75455.1"/>
    <property type="molecule type" value="Genomic_DNA"/>
</dbReference>
<dbReference type="Proteomes" id="UP000324358">
    <property type="component" value="Unassembled WGS sequence"/>
</dbReference>
<organism evidence="3 4">
    <name type="scientific">Bizionia algoritergicola</name>
    <dbReference type="NCBI Taxonomy" id="291187"/>
    <lineage>
        <taxon>Bacteria</taxon>
        <taxon>Pseudomonadati</taxon>
        <taxon>Bacteroidota</taxon>
        <taxon>Flavobacteriia</taxon>
        <taxon>Flavobacteriales</taxon>
        <taxon>Flavobacteriaceae</taxon>
        <taxon>Bizionia</taxon>
    </lineage>
</organism>
<feature type="chain" id="PRO_5022834930" description="DUF6705 domain-containing protein" evidence="1">
    <location>
        <begin position="21"/>
        <end position="199"/>
    </location>
</feature>
<dbReference type="AlphaFoldDB" id="A0A5D0R3B6"/>
<proteinExistence type="predicted"/>
<feature type="domain" description="DUF6705" evidence="2">
    <location>
        <begin position="1"/>
        <end position="199"/>
    </location>
</feature>
<keyword evidence="4" id="KW-1185">Reference proteome</keyword>
<sequence length="199" mass="22799">MKTPIYIILVFVFSIVSCKAQSPIIPLDNQNEFVNGAYYKDTENELDKFVGTWVYTNGNTSLTVIFQKKVQVYNDEWYEDLLIGEYSYTVNGREIVNTLLDLNIADPYYHSIAGNEIINKNNRPSCSACTPIERRVLMFFDDPDPNRKYLSSYLAIRYIEDNGIEKIEAKLVSIGTRAIPEGAPTEPRVPYGDYVLVRQ</sequence>
<gene>
    <name evidence="3" type="ORF">ES675_04845</name>
</gene>
<dbReference type="Pfam" id="PF20448">
    <property type="entry name" value="DUF6705"/>
    <property type="match status" value="1"/>
</dbReference>
<evidence type="ECO:0000313" key="4">
    <source>
        <dbReference type="Proteomes" id="UP000324358"/>
    </source>
</evidence>
<dbReference type="InterPro" id="IPR046551">
    <property type="entry name" value="DUF6705"/>
</dbReference>
<keyword evidence="1" id="KW-0732">Signal</keyword>
<reference evidence="3 4" key="1">
    <citation type="submission" date="2019-08" db="EMBL/GenBank/DDBJ databases">
        <title>Genomes of Antarctic Bizionia species.</title>
        <authorList>
            <person name="Bowman J.P."/>
        </authorList>
    </citation>
    <scope>NUCLEOTIDE SEQUENCE [LARGE SCALE GENOMIC DNA]</scope>
    <source>
        <strain evidence="3 4">APA-1</strain>
    </source>
</reference>
<evidence type="ECO:0000256" key="1">
    <source>
        <dbReference type="SAM" id="SignalP"/>
    </source>
</evidence>
<evidence type="ECO:0000313" key="3">
    <source>
        <dbReference type="EMBL" id="TYB75455.1"/>
    </source>
</evidence>
<protein>
    <recommendedName>
        <fullName evidence="2">DUF6705 domain-containing protein</fullName>
    </recommendedName>
</protein>
<dbReference type="PROSITE" id="PS51257">
    <property type="entry name" value="PROKAR_LIPOPROTEIN"/>
    <property type="match status" value="1"/>
</dbReference>
<accession>A0A5D0R3B6</accession>